<evidence type="ECO:0000313" key="5">
    <source>
        <dbReference type="Proteomes" id="UP001497382"/>
    </source>
</evidence>
<evidence type="ECO:0000256" key="2">
    <source>
        <dbReference type="ARBA" id="ARBA00023054"/>
    </source>
</evidence>
<dbReference type="SUPFAM" id="SSF57997">
    <property type="entry name" value="Tropomyosin"/>
    <property type="match status" value="1"/>
</dbReference>
<evidence type="ECO:0000256" key="1">
    <source>
        <dbReference type="ARBA" id="ARBA00009036"/>
    </source>
</evidence>
<keyword evidence="2 3" id="KW-0175">Coiled coil</keyword>
<evidence type="ECO:0000313" key="4">
    <source>
        <dbReference type="EMBL" id="CAL1299431.1"/>
    </source>
</evidence>
<dbReference type="Proteomes" id="UP001497382">
    <property type="component" value="Unassembled WGS sequence"/>
</dbReference>
<dbReference type="EMBL" id="CAXIEN010000501">
    <property type="protein sequence ID" value="CAL1299431.1"/>
    <property type="molecule type" value="Genomic_DNA"/>
</dbReference>
<name>A0AAV2BT01_9ARAC</name>
<dbReference type="FunFam" id="1.20.5.340:FF:000001">
    <property type="entry name" value="Tropomyosin alpha-1 chain isoform 2"/>
    <property type="match status" value="1"/>
</dbReference>
<accession>A0AAV2BT01</accession>
<evidence type="ECO:0008006" key="6">
    <source>
        <dbReference type="Google" id="ProtNLM"/>
    </source>
</evidence>
<dbReference type="Pfam" id="PF00261">
    <property type="entry name" value="Tropomyosin"/>
    <property type="match status" value="1"/>
</dbReference>
<comment type="caution">
    <text evidence="4">The sequence shown here is derived from an EMBL/GenBank/DDBJ whole genome shotgun (WGS) entry which is preliminary data.</text>
</comment>
<feature type="coiled-coil region" evidence="3">
    <location>
        <begin position="1"/>
        <end position="70"/>
    </location>
</feature>
<sequence>MEAIKKKMQAMKLEKENAVDRAEEAEQAAREANLRAEKAEDELRQLQKMIQSLENDLDRVQADLTQSNVVLEEKDKLLHAVSGFLEFFWNTSTNTDTDRFY</sequence>
<keyword evidence="5" id="KW-1185">Reference proteome</keyword>
<proteinExistence type="inferred from homology"/>
<dbReference type="AlphaFoldDB" id="A0AAV2BT01"/>
<reference evidence="4 5" key="1">
    <citation type="submission" date="2024-04" db="EMBL/GenBank/DDBJ databases">
        <authorList>
            <person name="Rising A."/>
            <person name="Reimegard J."/>
            <person name="Sonavane S."/>
            <person name="Akerstrom W."/>
            <person name="Nylinder S."/>
            <person name="Hedman E."/>
            <person name="Kallberg Y."/>
        </authorList>
    </citation>
    <scope>NUCLEOTIDE SEQUENCE [LARGE SCALE GENOMIC DNA]</scope>
</reference>
<dbReference type="Gene3D" id="1.20.5.340">
    <property type="match status" value="1"/>
</dbReference>
<gene>
    <name evidence="4" type="ORF">LARSCL_LOCUS21359</name>
</gene>
<evidence type="ECO:0000256" key="3">
    <source>
        <dbReference type="SAM" id="Coils"/>
    </source>
</evidence>
<organism evidence="4 5">
    <name type="scientific">Larinioides sclopetarius</name>
    <dbReference type="NCBI Taxonomy" id="280406"/>
    <lineage>
        <taxon>Eukaryota</taxon>
        <taxon>Metazoa</taxon>
        <taxon>Ecdysozoa</taxon>
        <taxon>Arthropoda</taxon>
        <taxon>Chelicerata</taxon>
        <taxon>Arachnida</taxon>
        <taxon>Araneae</taxon>
        <taxon>Araneomorphae</taxon>
        <taxon>Entelegynae</taxon>
        <taxon>Araneoidea</taxon>
        <taxon>Araneidae</taxon>
        <taxon>Larinioides</taxon>
    </lineage>
</organism>
<protein>
    <recommendedName>
        <fullName evidence="6">Tropomyosin</fullName>
    </recommendedName>
</protein>
<dbReference type="InterPro" id="IPR000533">
    <property type="entry name" value="Tropomyosin"/>
</dbReference>
<comment type="similarity">
    <text evidence="1">Belongs to the tropomyosin family.</text>
</comment>
<dbReference type="PANTHER" id="PTHR19269">
    <property type="entry name" value="TROPOMYOSIN"/>
    <property type="match status" value="1"/>
</dbReference>